<dbReference type="SUPFAM" id="SSF55909">
    <property type="entry name" value="Pentein"/>
    <property type="match status" value="1"/>
</dbReference>
<keyword evidence="2" id="KW-1185">Reference proteome</keyword>
<dbReference type="RefSeq" id="WP_354465095.1">
    <property type="nucleotide sequence ID" value="NZ_JBEWSZ010000014.1"/>
</dbReference>
<dbReference type="PANTHER" id="PTHR43224">
    <property type="entry name" value="AMIDINOTRANSFERASE"/>
    <property type="match status" value="1"/>
</dbReference>
<protein>
    <submittedName>
        <fullName evidence="1">Arginine deiminase-related protein</fullName>
    </submittedName>
</protein>
<comment type="caution">
    <text evidence="1">The sequence shown here is derived from an EMBL/GenBank/DDBJ whole genome shotgun (WGS) entry which is preliminary data.</text>
</comment>
<evidence type="ECO:0000313" key="1">
    <source>
        <dbReference type="EMBL" id="MET2832865.1"/>
    </source>
</evidence>
<accession>A0ABV2DS14</accession>
<name>A0ABV2DS14_9HYPH</name>
<dbReference type="EMBL" id="JBEWSZ010000014">
    <property type="protein sequence ID" value="MET2832865.1"/>
    <property type="molecule type" value="Genomic_DNA"/>
</dbReference>
<evidence type="ECO:0000313" key="2">
    <source>
        <dbReference type="Proteomes" id="UP001548832"/>
    </source>
</evidence>
<proteinExistence type="predicted"/>
<gene>
    <name evidence="1" type="ORF">ABVQ20_38765</name>
</gene>
<organism evidence="1 2">
    <name type="scientific">Mesorhizobium shangrilense</name>
    <dbReference type="NCBI Taxonomy" id="460060"/>
    <lineage>
        <taxon>Bacteria</taxon>
        <taxon>Pseudomonadati</taxon>
        <taxon>Pseudomonadota</taxon>
        <taxon>Alphaproteobacteria</taxon>
        <taxon>Hyphomicrobiales</taxon>
        <taxon>Phyllobacteriaceae</taxon>
        <taxon>Mesorhizobium</taxon>
    </lineage>
</organism>
<dbReference type="Pfam" id="PF19420">
    <property type="entry name" value="DDAH_eukar"/>
    <property type="match status" value="1"/>
</dbReference>
<dbReference type="InterPro" id="IPR014541">
    <property type="entry name" value="Amdntrnsf_FN0238"/>
</dbReference>
<dbReference type="PANTHER" id="PTHR43224:SF1">
    <property type="entry name" value="AMIDINOTRANSFERASE"/>
    <property type="match status" value="1"/>
</dbReference>
<reference evidence="1 2" key="1">
    <citation type="submission" date="2024-06" db="EMBL/GenBank/DDBJ databases">
        <authorList>
            <person name="Kim D.-U."/>
        </authorList>
    </citation>
    <scope>NUCLEOTIDE SEQUENCE [LARGE SCALE GENOMIC DNA]</scope>
    <source>
        <strain evidence="1 2">KACC15460</strain>
    </source>
</reference>
<sequence>MVRPYHFTVNNETAADNRFQISNDDAGDLSPLAYAEITRAAALLQEQGITVHLFEGEDSDVPDSVFPNNWFSTHAGGYVAIYPMKGDDLVFHDVRFPLAAGVAQKDIALQVNAIPGMSQENAKFWNWLEEKPVGKGRQGGALSLDITMDNGSRVLGNVEMKGRFLHVATNSAERAQKGAALIRQALGDLVRTPLTEIRTVEQMMADPPARIQAGATSDIPAEVAEQVVHQFLDRQYRDTLDQPVGMLGNKTPRQAATSAAGRQKVAEWLKYLENQSSRQPDRANPMATYSFEWMWHELGVFDLRQ</sequence>
<dbReference type="Gene3D" id="3.75.10.10">
    <property type="entry name" value="L-arginine/glycine Amidinotransferase, Chain A"/>
    <property type="match status" value="1"/>
</dbReference>
<dbReference type="Proteomes" id="UP001548832">
    <property type="component" value="Unassembled WGS sequence"/>
</dbReference>